<reference evidence="7" key="1">
    <citation type="submission" date="2025-08" db="UniProtKB">
        <authorList>
            <consortium name="RefSeq"/>
        </authorList>
    </citation>
    <scope>IDENTIFICATION</scope>
    <source>
        <tissue evidence="7">Tentacle</tissue>
    </source>
</reference>
<dbReference type="FunFam" id="3.30.70.1400:FF:000005">
    <property type="entry name" value="Dimethylglycine dehydrogenase, mitochondrial"/>
    <property type="match status" value="1"/>
</dbReference>
<dbReference type="SUPFAM" id="SSF54373">
    <property type="entry name" value="FAD-linked reductases, C-terminal domain"/>
    <property type="match status" value="1"/>
</dbReference>
<dbReference type="GO" id="GO:0005739">
    <property type="term" value="C:mitochondrion"/>
    <property type="evidence" value="ECO:0007669"/>
    <property type="project" value="TreeGrafter"/>
</dbReference>
<dbReference type="Pfam" id="PF08669">
    <property type="entry name" value="GCV_T_C"/>
    <property type="match status" value="1"/>
</dbReference>
<feature type="domain" description="GCVT N-terminal" evidence="3">
    <location>
        <begin position="476"/>
        <end position="752"/>
    </location>
</feature>
<dbReference type="PANTHER" id="PTHR43757:SF2">
    <property type="entry name" value="AMINOMETHYLTRANSFERASE, MITOCHONDRIAL"/>
    <property type="match status" value="1"/>
</dbReference>
<keyword evidence="6" id="KW-1185">Reference proteome</keyword>
<feature type="domain" description="FAD dependent oxidoreductase" evidence="2">
    <location>
        <begin position="55"/>
        <end position="416"/>
    </location>
</feature>
<dbReference type="Gene3D" id="3.50.50.60">
    <property type="entry name" value="FAD/NAD(P)-binding domain"/>
    <property type="match status" value="1"/>
</dbReference>
<organism evidence="6 7">
    <name type="scientific">Actinia tenebrosa</name>
    <name type="common">Australian red waratah sea anemone</name>
    <dbReference type="NCBI Taxonomy" id="6105"/>
    <lineage>
        <taxon>Eukaryota</taxon>
        <taxon>Metazoa</taxon>
        <taxon>Cnidaria</taxon>
        <taxon>Anthozoa</taxon>
        <taxon>Hexacorallia</taxon>
        <taxon>Actiniaria</taxon>
        <taxon>Actiniidae</taxon>
        <taxon>Actinia</taxon>
    </lineage>
</organism>
<feature type="domain" description="Aminomethyltransferase C-terminal" evidence="4">
    <location>
        <begin position="772"/>
        <end position="851"/>
    </location>
</feature>
<dbReference type="Pfam" id="PF01571">
    <property type="entry name" value="GCV_T"/>
    <property type="match status" value="1"/>
</dbReference>
<comment type="similarity">
    <text evidence="1">Belongs to the GcvT family.</text>
</comment>
<dbReference type="InterPro" id="IPR013977">
    <property type="entry name" value="GcvT_C"/>
</dbReference>
<dbReference type="InterPro" id="IPR027266">
    <property type="entry name" value="TrmE/GcvT-like"/>
</dbReference>
<dbReference type="GeneID" id="116305412"/>
<dbReference type="Pfam" id="PF16350">
    <property type="entry name" value="FAO_M"/>
    <property type="match status" value="1"/>
</dbReference>
<dbReference type="InterPro" id="IPR006222">
    <property type="entry name" value="GCVT_N"/>
</dbReference>
<dbReference type="InParanoid" id="A0A6P8IV34"/>
<dbReference type="FunCoup" id="A0A6P8IV34">
    <property type="interactions" value="416"/>
</dbReference>
<protein>
    <submittedName>
        <fullName evidence="7">Dimethylglycine dehydrogenase, mitochondrial-like</fullName>
    </submittedName>
</protein>
<dbReference type="OrthoDB" id="498204at2759"/>
<dbReference type="PANTHER" id="PTHR43757">
    <property type="entry name" value="AMINOMETHYLTRANSFERASE"/>
    <property type="match status" value="1"/>
</dbReference>
<sequence length="869" mass="96830">MAAMLRTRTILGCLPRLFSNNAGLRSPAAVTSLHFQSRKSSTRPLNKKLKEDAEVVVIGGGCLGTSIAYHLAKRGLPDVVLLEKSELTAGSTWHAAGLTTYFNTGINTKHIHYYSIKLFQELEAETGQAVGFHTPGSLRLCTTPERMDEARYQMARQGWHKAPQWLVTPDEIHEMIPFMNMDGILGGLFNPGDGHIDPYSLTQAYAIGARMYGAEIYMPAPVSALNFRSDGLWDVHTEHGVIKAKHLVNAAGFWAREIGVMVGSELPVTPIHHQYMVTSTIPEVAAMKEEIPVVRDLESSYYLRRERGGLLTGPYEHMDKMKIQEDWWDGVPPAFGKELYESDLDRLTENIEGAMKRFPLLETADIASVVAGPITYSPDVLPMLGPDIEVPNMWMAIGTGYGVIHSGGCGKYLADWIIDGEPGYDLNELDPGRYGKWTTREYVLTKARESYGLNNQCTIPKLERFRGRPMRTSGVYEKTLERGAEMGFHAGWEQPNWFALPGDDAGYKPSFRRTNWFEPVGREVNLVLNNVGVIDVSTFGKFHVTGKDATRFLDIMFANTLPKVGSTNISHMLTPSGRVYSEMTVSTIAPDHFFLLTGSGSEFHDLRWLKEHARKGGYDVTFNNVTDEIDALGVAGPMARDVLSKITSEDLSHEKFKFLMHKEIEIGGVMARAFRISFTGELGWELYCKKEDTLQLYNAIMEAGKEYGIGDFGTFAMTTLRLEKGFRSWGLEMNLDCTPLEAGLDFFIKFNKEASFIGKEALLKHKEAGIKKKLCFLTVDTTDVDPEGNETIWFGGKVVGNTTTGTYSYTLEKSITFAYLPLELTEVGSRVEIEILGQKFPGVVVKEPLFDTEPVRTRKALKAAKASKA</sequence>
<evidence type="ECO:0000259" key="5">
    <source>
        <dbReference type="Pfam" id="PF16350"/>
    </source>
</evidence>
<evidence type="ECO:0000259" key="2">
    <source>
        <dbReference type="Pfam" id="PF01266"/>
    </source>
</evidence>
<dbReference type="Gene3D" id="2.40.30.110">
    <property type="entry name" value="Aminomethyltransferase beta-barrel domains"/>
    <property type="match status" value="1"/>
</dbReference>
<dbReference type="Gene3D" id="3.30.1360.120">
    <property type="entry name" value="Probable tRNA modification gtpase trme, domain 1"/>
    <property type="match status" value="1"/>
</dbReference>
<dbReference type="Gene3D" id="3.30.9.10">
    <property type="entry name" value="D-Amino Acid Oxidase, subunit A, domain 2"/>
    <property type="match status" value="1"/>
</dbReference>
<dbReference type="Gene3D" id="3.30.70.1400">
    <property type="entry name" value="Aminomethyltransferase beta-barrel domains"/>
    <property type="match status" value="1"/>
</dbReference>
<evidence type="ECO:0000259" key="3">
    <source>
        <dbReference type="Pfam" id="PF01571"/>
    </source>
</evidence>
<dbReference type="Pfam" id="PF01266">
    <property type="entry name" value="DAO"/>
    <property type="match status" value="1"/>
</dbReference>
<dbReference type="InterPro" id="IPR032503">
    <property type="entry name" value="FAO_M"/>
</dbReference>
<gene>
    <name evidence="7" type="primary">LOC116305412</name>
</gene>
<dbReference type="AlphaFoldDB" id="A0A6P8IV34"/>
<evidence type="ECO:0000313" key="7">
    <source>
        <dbReference type="RefSeq" id="XP_031571166.1"/>
    </source>
</evidence>
<dbReference type="RefSeq" id="XP_031571166.1">
    <property type="nucleotide sequence ID" value="XM_031715306.1"/>
</dbReference>
<proteinExistence type="inferred from homology"/>
<dbReference type="InterPro" id="IPR006076">
    <property type="entry name" value="FAD-dep_OxRdtase"/>
</dbReference>
<evidence type="ECO:0000313" key="6">
    <source>
        <dbReference type="Proteomes" id="UP000515163"/>
    </source>
</evidence>
<dbReference type="InterPro" id="IPR029043">
    <property type="entry name" value="GcvT/YgfZ_C"/>
</dbReference>
<dbReference type="SUPFAM" id="SSF103025">
    <property type="entry name" value="Folate-binding domain"/>
    <property type="match status" value="1"/>
</dbReference>
<name>A0A6P8IV34_ACTTE</name>
<evidence type="ECO:0000256" key="1">
    <source>
        <dbReference type="ARBA" id="ARBA00008609"/>
    </source>
</evidence>
<dbReference type="InterPro" id="IPR028896">
    <property type="entry name" value="GcvT/YgfZ/DmdA"/>
</dbReference>
<dbReference type="InterPro" id="IPR036188">
    <property type="entry name" value="FAD/NAD-bd_sf"/>
</dbReference>
<accession>A0A6P8IV34</accession>
<dbReference type="KEGG" id="aten:116305412"/>
<dbReference type="SUPFAM" id="SSF101790">
    <property type="entry name" value="Aminomethyltransferase beta-barrel domain"/>
    <property type="match status" value="1"/>
</dbReference>
<evidence type="ECO:0000259" key="4">
    <source>
        <dbReference type="Pfam" id="PF08669"/>
    </source>
</evidence>
<dbReference type="Proteomes" id="UP000515163">
    <property type="component" value="Unplaced"/>
</dbReference>
<feature type="domain" description="FAD dependent oxidoreductase central" evidence="5">
    <location>
        <begin position="419"/>
        <end position="473"/>
    </location>
</feature>
<dbReference type="SUPFAM" id="SSF51905">
    <property type="entry name" value="FAD/NAD(P)-binding domain"/>
    <property type="match status" value="1"/>
</dbReference>